<protein>
    <submittedName>
        <fullName evidence="2">OJ1005_B10.4 protein</fullName>
    </submittedName>
</protein>
<gene>
    <name evidence="2" type="primary">OJ1005_B10.4</name>
</gene>
<accession>Q7EZP8</accession>
<feature type="region of interest" description="Disordered" evidence="1">
    <location>
        <begin position="87"/>
        <end position="116"/>
    </location>
</feature>
<name>Q7EZP8_ORYSJ</name>
<reference evidence="2" key="1">
    <citation type="journal article" date="2002" name="Nature">
        <title>The genome sequence and structure of rice chromosome 1.</title>
        <authorList>
            <person name="Sasaki T."/>
            <person name="Matsumoto T."/>
            <person name="Yamamoto K."/>
            <person name="Sakata K."/>
            <person name="Baba T."/>
            <person name="Katayose Y."/>
            <person name="Wu J."/>
            <person name="Niimura Y."/>
            <person name="Cheng Z."/>
            <person name="Nagamura Y."/>
            <person name="Antonio B.A."/>
            <person name="Kanamori H."/>
            <person name="Hosokawa S."/>
            <person name="Masukawa M."/>
            <person name="Arikawa K."/>
            <person name="Chiden Y."/>
            <person name="Hayashi M."/>
            <person name="Okamoto M."/>
            <person name="Ando T."/>
            <person name="Aoki H."/>
            <person name="Arita K."/>
            <person name="Hamada M."/>
            <person name="Harada C."/>
            <person name="Hijishita S."/>
            <person name="Honda M."/>
            <person name="Ichikawa Y."/>
            <person name="Idonuma A."/>
            <person name="Iijima M."/>
            <person name="Ikeda M."/>
            <person name="Ikeno M."/>
            <person name="Itoh S."/>
            <person name="Itoh T."/>
            <person name="Itoh Y."/>
            <person name="Itoh Y."/>
            <person name="Iwabuchi A."/>
            <person name="Kamiya K."/>
            <person name="Karasawa W."/>
            <person name="Katagiri S."/>
            <person name="Kikuta A."/>
            <person name="Kobayashi N."/>
            <person name="Kono I."/>
            <person name="Machita K."/>
            <person name="Maehara T."/>
            <person name="Mizuno H."/>
            <person name="Mizubayashi T."/>
            <person name="Mukai Y."/>
            <person name="Nagasaki H."/>
            <person name="Nakashima M."/>
            <person name="Nakama Y."/>
            <person name="Nakamichi Y."/>
            <person name="Nakamura M."/>
            <person name="Namiki N."/>
            <person name="Negishi M."/>
            <person name="Ohta I."/>
            <person name="Ono N."/>
            <person name="Saji S."/>
            <person name="Sakai K."/>
            <person name="Shibata M."/>
            <person name="Shimokawa T."/>
            <person name="Shomura A."/>
            <person name="Song J."/>
            <person name="Takazaki Y."/>
            <person name="Terasawa K."/>
            <person name="Tsuji K."/>
            <person name="Waki K."/>
            <person name="Yamagata H."/>
            <person name="Yamane H."/>
            <person name="Yoshiki S."/>
            <person name="Yoshihara R."/>
            <person name="Yukawa K."/>
            <person name="Zhong H."/>
            <person name="Iwama H."/>
            <person name="Endo T."/>
            <person name="Ito H."/>
            <person name="Hahn J.H."/>
            <person name="Kim H.I."/>
            <person name="Eun M.Y."/>
            <person name="Yano M."/>
            <person name="Jiang J."/>
            <person name="Gojobori T."/>
        </authorList>
    </citation>
    <scope>NUCLEOTIDE SEQUENCE</scope>
</reference>
<proteinExistence type="predicted"/>
<dbReference type="EMBL" id="AP004611">
    <property type="protein sequence ID" value="BAC05639.1"/>
    <property type="molecule type" value="Genomic_DNA"/>
</dbReference>
<evidence type="ECO:0000313" key="2">
    <source>
        <dbReference type="EMBL" id="BAC05639.1"/>
    </source>
</evidence>
<feature type="compositionally biased region" description="Basic and acidic residues" evidence="1">
    <location>
        <begin position="131"/>
        <end position="148"/>
    </location>
</feature>
<evidence type="ECO:0000256" key="1">
    <source>
        <dbReference type="SAM" id="MobiDB-lite"/>
    </source>
</evidence>
<organism evidence="2">
    <name type="scientific">Oryza sativa subsp. japonica</name>
    <name type="common">Rice</name>
    <dbReference type="NCBI Taxonomy" id="39947"/>
    <lineage>
        <taxon>Eukaryota</taxon>
        <taxon>Viridiplantae</taxon>
        <taxon>Streptophyta</taxon>
        <taxon>Embryophyta</taxon>
        <taxon>Tracheophyta</taxon>
        <taxon>Spermatophyta</taxon>
        <taxon>Magnoliopsida</taxon>
        <taxon>Liliopsida</taxon>
        <taxon>Poales</taxon>
        <taxon>Poaceae</taxon>
        <taxon>BOP clade</taxon>
        <taxon>Oryzoideae</taxon>
        <taxon>Oryzeae</taxon>
        <taxon>Oryzinae</taxon>
        <taxon>Oryza</taxon>
        <taxon>Oryza sativa</taxon>
    </lineage>
</organism>
<dbReference type="AlphaFoldDB" id="Q7EZP8"/>
<feature type="region of interest" description="Disordered" evidence="1">
    <location>
        <begin position="128"/>
        <end position="148"/>
    </location>
</feature>
<sequence>MVTTSKVHGDHSGEELVLLGPHPTATELQLLQQPILPTGESGIRKGHRKAHPNSIMLTLASYVTKEKAALQVQHLPILSCHKHCGQDQLGGGSEQGRRRAGQPEKAVTTAGDGERHGERRLAQEVALHAKGAGEGEKRETRREGEGDLIGKHRRAVQERTATTMTLRAKGRTSGGDN</sequence>